<feature type="domain" description="Helicase-associated" evidence="2">
    <location>
        <begin position="241"/>
        <end position="313"/>
    </location>
</feature>
<feature type="compositionally biased region" description="Polar residues" evidence="1">
    <location>
        <begin position="73"/>
        <end position="88"/>
    </location>
</feature>
<organism evidence="3 4">
    <name type="scientific">Apatococcus lobatus</name>
    <dbReference type="NCBI Taxonomy" id="904363"/>
    <lineage>
        <taxon>Eukaryota</taxon>
        <taxon>Viridiplantae</taxon>
        <taxon>Chlorophyta</taxon>
        <taxon>core chlorophytes</taxon>
        <taxon>Trebouxiophyceae</taxon>
        <taxon>Chlorellales</taxon>
        <taxon>Chlorellaceae</taxon>
        <taxon>Apatococcus</taxon>
    </lineage>
</organism>
<name>A0AAW1SHP8_9CHLO</name>
<keyword evidence="4" id="KW-1185">Reference proteome</keyword>
<gene>
    <name evidence="3" type="ORF">WJX74_010142</name>
</gene>
<feature type="region of interest" description="Disordered" evidence="1">
    <location>
        <begin position="620"/>
        <end position="650"/>
    </location>
</feature>
<dbReference type="Pfam" id="PF03457">
    <property type="entry name" value="HA"/>
    <property type="match status" value="3"/>
</dbReference>
<feature type="region of interest" description="Disordered" evidence="1">
    <location>
        <begin position="118"/>
        <end position="146"/>
    </location>
</feature>
<sequence>MLPTSQQLHRASTCLPWAERLIPVPAGGHGQRSSPLTHSAAAQRLLYHAEVQRAHSFPSTAGTPGDRAEIETSCPSGRRLSQQTASSAGIDNTATLCQSLTRAQQGFDHQRSDLLSHDAQQGCSTPQNIKPQGNDPCSSSSSSSISELLLQQSDLERQAFCQPDSSSSSPSQQPPPRSRPAEPMHPGSFNGPCHQSHCRHDQAPHQLQGSSRRPSDKPGGHVRKRPPMPESTKRRNHFLQDALFKNMLLRLQAYRERFGTAIVPRTYWEDPELGAWCMEIRLCYTEGIKWVPGRSRCGLLSPAQQRALEDADFPFKPLEKQAMWHHWYQELRRWHQLYGHVNVPQTWEGSEAVGFRGGKSFSRWVHAQSIAIRKCLLHPSQVKKLHELGLPLGGPGEIPLNMQKYCQAYEKHDCEGQDQVYFSRMLEKLRNWRQRYYTAIVPRQVHDDAELGEWVHNLRKLHKLGKLHGQMLQDLDELGFAFIMDPATSKWHYCFHEARRYKESYGTALIPEDLRSRTDPGFVEAAAWMRREALHFSKQKLSEKRLVMIQDILGLRFEREYAPVKRSKHKYISWPIEAITESQLQPQDREQSMQLRQSRGPIRQTNSLVPPLQKPHVIHAARASRSSQPVEFSIRQPHNVSSNPEAQSTS</sequence>
<feature type="domain" description="Helicase-associated" evidence="2">
    <location>
        <begin position="321"/>
        <end position="389"/>
    </location>
</feature>
<accession>A0AAW1SHP8</accession>
<dbReference type="Gene3D" id="6.10.140.530">
    <property type="match status" value="2"/>
</dbReference>
<comment type="caution">
    <text evidence="3">The sequence shown here is derived from an EMBL/GenBank/DDBJ whole genome shotgun (WGS) entry which is preliminary data.</text>
</comment>
<evidence type="ECO:0000256" key="1">
    <source>
        <dbReference type="SAM" id="MobiDB-lite"/>
    </source>
</evidence>
<protein>
    <recommendedName>
        <fullName evidence="2">Helicase-associated domain-containing protein</fullName>
    </recommendedName>
</protein>
<dbReference type="InterPro" id="IPR005114">
    <property type="entry name" value="Helicase_assoc"/>
</dbReference>
<feature type="domain" description="Helicase-associated" evidence="2">
    <location>
        <begin position="421"/>
        <end position="480"/>
    </location>
</feature>
<dbReference type="PANTHER" id="PTHR33418">
    <property type="entry name" value="HELICASE-ASSOCIATED"/>
    <property type="match status" value="1"/>
</dbReference>
<dbReference type="EMBL" id="JALJOS010000001">
    <property type="protein sequence ID" value="KAK9845064.1"/>
    <property type="molecule type" value="Genomic_DNA"/>
</dbReference>
<feature type="compositionally biased region" description="Polar residues" evidence="1">
    <location>
        <begin position="624"/>
        <end position="650"/>
    </location>
</feature>
<feature type="compositionally biased region" description="Polar residues" evidence="1">
    <location>
        <begin position="118"/>
        <end position="137"/>
    </location>
</feature>
<feature type="region of interest" description="Disordered" evidence="1">
    <location>
        <begin position="160"/>
        <end position="236"/>
    </location>
</feature>
<proteinExistence type="predicted"/>
<evidence type="ECO:0000313" key="4">
    <source>
        <dbReference type="Proteomes" id="UP001438707"/>
    </source>
</evidence>
<dbReference type="AlphaFoldDB" id="A0AAW1SHP8"/>
<dbReference type="Proteomes" id="UP001438707">
    <property type="component" value="Unassembled WGS sequence"/>
</dbReference>
<evidence type="ECO:0000313" key="3">
    <source>
        <dbReference type="EMBL" id="KAK9845064.1"/>
    </source>
</evidence>
<reference evidence="3 4" key="1">
    <citation type="journal article" date="2024" name="Nat. Commun.">
        <title>Phylogenomics reveals the evolutionary origins of lichenization in chlorophyte algae.</title>
        <authorList>
            <person name="Puginier C."/>
            <person name="Libourel C."/>
            <person name="Otte J."/>
            <person name="Skaloud P."/>
            <person name="Haon M."/>
            <person name="Grisel S."/>
            <person name="Petersen M."/>
            <person name="Berrin J.G."/>
            <person name="Delaux P.M."/>
            <person name="Dal Grande F."/>
            <person name="Keller J."/>
        </authorList>
    </citation>
    <scope>NUCLEOTIDE SEQUENCE [LARGE SCALE GENOMIC DNA]</scope>
    <source>
        <strain evidence="3 4">SAG 2145</strain>
    </source>
</reference>
<evidence type="ECO:0000259" key="2">
    <source>
        <dbReference type="Pfam" id="PF03457"/>
    </source>
</evidence>
<dbReference type="PANTHER" id="PTHR33418:SF1">
    <property type="entry name" value="HELICASE-ASSOCIATED DOMAIN-CONTAINING PROTEIN"/>
    <property type="match status" value="1"/>
</dbReference>
<feature type="region of interest" description="Disordered" evidence="1">
    <location>
        <begin position="56"/>
        <end position="88"/>
    </location>
</feature>